<protein>
    <submittedName>
        <fullName evidence="1">Uncharacterized protein</fullName>
    </submittedName>
</protein>
<dbReference type="EMBL" id="JAHLQF010000003">
    <property type="protein sequence ID" value="MBU5485373.1"/>
    <property type="molecule type" value="Genomic_DNA"/>
</dbReference>
<organism evidence="1 2">
    <name type="scientific">Clostridium mobile</name>
    <dbReference type="NCBI Taxonomy" id="2841512"/>
    <lineage>
        <taxon>Bacteria</taxon>
        <taxon>Bacillati</taxon>
        <taxon>Bacillota</taxon>
        <taxon>Clostridia</taxon>
        <taxon>Eubacteriales</taxon>
        <taxon>Clostridiaceae</taxon>
        <taxon>Clostridium</taxon>
    </lineage>
</organism>
<sequence length="464" mass="54640">MKYIGPFLRLNTLNKENIKNQLFHLSKESLKDILFNSKCGILMNTKEFRNKKTSEGEVNVLKHSFPIISIYKKSNPKLKNVNDRIYWADDKFKKEINITTNAFMTLSLLELADYYRQFEDIDKRKHCYHLIYDNIAKKQLQFYASNLRNEEGVFIDKIDLTDSSSDDYKLEAKDNKFKFSDQALLMAAFYKASLDDDSEDVLGYRNFSLDILNMFLEYRHELYTLSIDELLKLCFALNVFYGYSKNEDANLLMLDIFELINENYINHIELNSEIKIENLCLSYINSYLLYKNTGFIKYKDIMNRLNEELIKCYNEEWGIFVKLKEKDPLKFSPMDISLYLLCLMISSENLDCDSTNLSPIIASVYKRQLINSGMILSWPEAPTLDDRERYKNFSLNSDDLLDESEFKPSYIASPENLNLASVFIKSVKYNEKKSSFKQGKSSFYSDRNVIPFFFMIYIYNISCQ</sequence>
<comment type="caution">
    <text evidence="1">The sequence shown here is derived from an EMBL/GenBank/DDBJ whole genome shotgun (WGS) entry which is preliminary data.</text>
</comment>
<accession>A0ABS6EJG7</accession>
<proteinExistence type="predicted"/>
<name>A0ABS6EJG7_9CLOT</name>
<dbReference type="RefSeq" id="WP_216439922.1">
    <property type="nucleotide sequence ID" value="NZ_JAHLQF010000003.1"/>
</dbReference>
<keyword evidence="2" id="KW-1185">Reference proteome</keyword>
<dbReference type="Proteomes" id="UP000726170">
    <property type="component" value="Unassembled WGS sequence"/>
</dbReference>
<evidence type="ECO:0000313" key="2">
    <source>
        <dbReference type="Proteomes" id="UP000726170"/>
    </source>
</evidence>
<reference evidence="1 2" key="1">
    <citation type="submission" date="2021-06" db="EMBL/GenBank/DDBJ databases">
        <authorList>
            <person name="Sun Q."/>
            <person name="Li D."/>
        </authorList>
    </citation>
    <scope>NUCLEOTIDE SEQUENCE [LARGE SCALE GENOMIC DNA]</scope>
    <source>
        <strain evidence="1 2">MSJ-11</strain>
    </source>
</reference>
<evidence type="ECO:0000313" key="1">
    <source>
        <dbReference type="EMBL" id="MBU5485373.1"/>
    </source>
</evidence>
<gene>
    <name evidence="1" type="ORF">KQI86_13600</name>
</gene>